<dbReference type="Pfam" id="PF00106">
    <property type="entry name" value="adh_short"/>
    <property type="match status" value="1"/>
</dbReference>
<dbReference type="SUPFAM" id="SSF51735">
    <property type="entry name" value="NAD(P)-binding Rossmann-fold domains"/>
    <property type="match status" value="1"/>
</dbReference>
<evidence type="ECO:0000256" key="2">
    <source>
        <dbReference type="ARBA" id="ARBA00023002"/>
    </source>
</evidence>
<dbReference type="PANTHER" id="PTHR44196:SF1">
    <property type="entry name" value="DEHYDROGENASE_REDUCTASE SDR FAMILY MEMBER 7B"/>
    <property type="match status" value="1"/>
</dbReference>
<sequence>MFEFCKHWIDVCKQWLRFALHLCIIKKTKMKLSNNTILITGGTSGFGLQFATQLLALGNTVIITGRNEAKLHQTKNLLPALHVFQSDVSDPKAISQLFEEVTKQFPSLNILINNAGEMRKLNLLDAALDQDDVNREIAINLSGPVRMVQQFLPHLLTKTNAAILNVTSGLALIPFPLAPIYGATKAGLRAYTQALRIQLKHTGIKVFELVAPGAKTPLNDKFAGDVDSKMLMEPDKLVTEAISGMMNDKWEIFPGIAKVIRVMSRIAPKFMLAQMSKVTEKSMAKANQ</sequence>
<dbReference type="AlphaFoldDB" id="A0A1G7HHD0"/>
<keyword evidence="5" id="KW-1185">Reference proteome</keyword>
<dbReference type="PANTHER" id="PTHR44196">
    <property type="entry name" value="DEHYDROGENASE/REDUCTASE SDR FAMILY MEMBER 7B"/>
    <property type="match status" value="1"/>
</dbReference>
<dbReference type="PRINTS" id="PR00080">
    <property type="entry name" value="SDRFAMILY"/>
</dbReference>
<dbReference type="Proteomes" id="UP000199072">
    <property type="component" value="Unassembled WGS sequence"/>
</dbReference>
<proteinExistence type="inferred from homology"/>
<evidence type="ECO:0000313" key="4">
    <source>
        <dbReference type="EMBL" id="SDE99694.1"/>
    </source>
</evidence>
<keyword evidence="2" id="KW-0560">Oxidoreductase</keyword>
<organism evidence="4 5">
    <name type="scientific">Mucilaginibacter pineti</name>
    <dbReference type="NCBI Taxonomy" id="1391627"/>
    <lineage>
        <taxon>Bacteria</taxon>
        <taxon>Pseudomonadati</taxon>
        <taxon>Bacteroidota</taxon>
        <taxon>Sphingobacteriia</taxon>
        <taxon>Sphingobacteriales</taxon>
        <taxon>Sphingobacteriaceae</taxon>
        <taxon>Mucilaginibacter</taxon>
    </lineage>
</organism>
<gene>
    <name evidence="4" type="ORF">SAMN05216464_111225</name>
</gene>
<dbReference type="PROSITE" id="PS00061">
    <property type="entry name" value="ADH_SHORT"/>
    <property type="match status" value="1"/>
</dbReference>
<dbReference type="InterPro" id="IPR002347">
    <property type="entry name" value="SDR_fam"/>
</dbReference>
<reference evidence="4 5" key="1">
    <citation type="submission" date="2016-10" db="EMBL/GenBank/DDBJ databases">
        <authorList>
            <person name="de Groot N.N."/>
        </authorList>
    </citation>
    <scope>NUCLEOTIDE SEQUENCE [LARGE SCALE GENOMIC DNA]</scope>
    <source>
        <strain evidence="4 5">47C3B</strain>
    </source>
</reference>
<name>A0A1G7HHD0_9SPHI</name>
<accession>A0A1G7HHD0</accession>
<dbReference type="STRING" id="1391627.SAMN05216464_111225"/>
<comment type="similarity">
    <text evidence="1 3">Belongs to the short-chain dehydrogenases/reductases (SDR) family.</text>
</comment>
<evidence type="ECO:0000256" key="3">
    <source>
        <dbReference type="RuleBase" id="RU000363"/>
    </source>
</evidence>
<evidence type="ECO:0000256" key="1">
    <source>
        <dbReference type="ARBA" id="ARBA00006484"/>
    </source>
</evidence>
<protein>
    <submittedName>
        <fullName evidence="4">Uncharacterized oxidoreductase</fullName>
    </submittedName>
</protein>
<dbReference type="InterPro" id="IPR036291">
    <property type="entry name" value="NAD(P)-bd_dom_sf"/>
</dbReference>
<dbReference type="GO" id="GO:0016020">
    <property type="term" value="C:membrane"/>
    <property type="evidence" value="ECO:0007669"/>
    <property type="project" value="TreeGrafter"/>
</dbReference>
<dbReference type="PRINTS" id="PR00081">
    <property type="entry name" value="GDHRDH"/>
</dbReference>
<dbReference type="Gene3D" id="3.40.50.720">
    <property type="entry name" value="NAD(P)-binding Rossmann-like Domain"/>
    <property type="match status" value="1"/>
</dbReference>
<dbReference type="InterPro" id="IPR020904">
    <property type="entry name" value="Sc_DH/Rdtase_CS"/>
</dbReference>
<evidence type="ECO:0000313" key="5">
    <source>
        <dbReference type="Proteomes" id="UP000199072"/>
    </source>
</evidence>
<dbReference type="EMBL" id="FNAI01000011">
    <property type="protein sequence ID" value="SDE99694.1"/>
    <property type="molecule type" value="Genomic_DNA"/>
</dbReference>
<dbReference type="GO" id="GO:0016491">
    <property type="term" value="F:oxidoreductase activity"/>
    <property type="evidence" value="ECO:0007669"/>
    <property type="project" value="UniProtKB-KW"/>
</dbReference>